<feature type="compositionally biased region" description="Basic and acidic residues" evidence="1">
    <location>
        <begin position="1"/>
        <end position="11"/>
    </location>
</feature>
<reference evidence="3" key="1">
    <citation type="submission" date="2015-04" db="EMBL/GenBank/DDBJ databases">
        <title>Physiological reanalysis, assessment of diazotrophy, and genome sequences of multiple isolates of Streptomyces thermoautotrophicus.</title>
        <authorList>
            <person name="MacKellar D.C."/>
            <person name="Lieber L."/>
            <person name="Norman J."/>
            <person name="Bolger A."/>
            <person name="Tobin C."/>
            <person name="Murray J.W."/>
            <person name="Chang R."/>
            <person name="Ford T."/>
            <person name="Nguyen P.Q."/>
            <person name="Woodward J."/>
            <person name="Permingeat H."/>
            <person name="Joshi N.S."/>
            <person name="Silver P.A."/>
            <person name="Usadel B."/>
            <person name="Rutherford A.W."/>
            <person name="Friesen M."/>
            <person name="Prell J."/>
        </authorList>
    </citation>
    <scope>NUCLEOTIDE SEQUENCE [LARGE SCALE GENOMIC DNA]</scope>
    <source>
        <strain evidence="3">H1</strain>
    </source>
</reference>
<protein>
    <submittedName>
        <fullName evidence="2">Aspartate aminotransferase (AspB-4)</fullName>
        <ecNumber evidence="2">2.6.1.1</ecNumber>
    </submittedName>
</protein>
<feature type="compositionally biased region" description="Gly residues" evidence="1">
    <location>
        <begin position="48"/>
        <end position="61"/>
    </location>
</feature>
<comment type="caution">
    <text evidence="2">The sequence shown here is derived from an EMBL/GenBank/DDBJ whole genome shotgun (WGS) entry which is preliminary data.</text>
</comment>
<keyword evidence="2" id="KW-0032">Aminotransferase</keyword>
<evidence type="ECO:0000313" key="2">
    <source>
        <dbReference type="EMBL" id="KWW98392.1"/>
    </source>
</evidence>
<name>A0A132MKJ3_9ACTN</name>
<keyword evidence="3" id="KW-1185">Reference proteome</keyword>
<dbReference type="GO" id="GO:0004069">
    <property type="term" value="F:L-aspartate:2-oxoglutarate aminotransferase activity"/>
    <property type="evidence" value="ECO:0007669"/>
    <property type="project" value="UniProtKB-EC"/>
</dbReference>
<organism evidence="2 3">
    <name type="scientific">Carbonactinospora thermoautotrophica</name>
    <dbReference type="NCBI Taxonomy" id="1469144"/>
    <lineage>
        <taxon>Bacteria</taxon>
        <taxon>Bacillati</taxon>
        <taxon>Actinomycetota</taxon>
        <taxon>Actinomycetes</taxon>
        <taxon>Kitasatosporales</taxon>
        <taxon>Carbonactinosporaceae</taxon>
        <taxon>Carbonactinospora</taxon>
    </lineage>
</organism>
<proteinExistence type="predicted"/>
<dbReference type="STRING" id="1469144.LI90_12"/>
<dbReference type="Proteomes" id="UP000070188">
    <property type="component" value="Unassembled WGS sequence"/>
</dbReference>
<dbReference type="AlphaFoldDB" id="A0A132MKJ3"/>
<keyword evidence="2" id="KW-0808">Transferase</keyword>
<evidence type="ECO:0000256" key="1">
    <source>
        <dbReference type="SAM" id="MobiDB-lite"/>
    </source>
</evidence>
<evidence type="ECO:0000313" key="3">
    <source>
        <dbReference type="Proteomes" id="UP000070188"/>
    </source>
</evidence>
<accession>A0A132MKJ3</accession>
<gene>
    <name evidence="2" type="ORF">LI90_12</name>
</gene>
<sequence>MRIEPRSDVHARPPLPVRARRQERRPVWGARSHNRTSPGTTMPEGVGSCPGGVPCGLGTGW</sequence>
<dbReference type="EC" id="2.6.1.1" evidence="2"/>
<feature type="region of interest" description="Disordered" evidence="1">
    <location>
        <begin position="1"/>
        <end position="61"/>
    </location>
</feature>
<dbReference type="EMBL" id="LAXD01000001">
    <property type="protein sequence ID" value="KWW98392.1"/>
    <property type="molecule type" value="Genomic_DNA"/>
</dbReference>